<proteinExistence type="predicted"/>
<evidence type="ECO:0000256" key="1">
    <source>
        <dbReference type="SAM" id="MobiDB-lite"/>
    </source>
</evidence>
<name>A0A387HSQ7_9ACTN</name>
<dbReference type="GO" id="GO:0006313">
    <property type="term" value="P:DNA transposition"/>
    <property type="evidence" value="ECO:0007669"/>
    <property type="project" value="InterPro"/>
</dbReference>
<feature type="region of interest" description="Disordered" evidence="1">
    <location>
        <begin position="245"/>
        <end position="264"/>
    </location>
</feature>
<gene>
    <name evidence="3" type="ORF">DWB77_07505</name>
</gene>
<feature type="compositionally biased region" description="Basic residues" evidence="1">
    <location>
        <begin position="119"/>
        <end position="128"/>
    </location>
</feature>
<evidence type="ECO:0000259" key="2">
    <source>
        <dbReference type="Pfam" id="PF01609"/>
    </source>
</evidence>
<dbReference type="Proteomes" id="UP000271554">
    <property type="component" value="Chromosome"/>
</dbReference>
<organism evidence="3 4">
    <name type="scientific">Streptomyces hundungensis</name>
    <dbReference type="NCBI Taxonomy" id="1077946"/>
    <lineage>
        <taxon>Bacteria</taxon>
        <taxon>Bacillati</taxon>
        <taxon>Actinomycetota</taxon>
        <taxon>Actinomycetes</taxon>
        <taxon>Kitasatosporales</taxon>
        <taxon>Streptomycetaceae</taxon>
        <taxon>Streptomyces</taxon>
    </lineage>
</organism>
<dbReference type="PANTHER" id="PTHR30007:SF1">
    <property type="entry name" value="BLR1914 PROTEIN"/>
    <property type="match status" value="1"/>
</dbReference>
<accession>A0A387HSQ7</accession>
<feature type="region of interest" description="Disordered" evidence="1">
    <location>
        <begin position="110"/>
        <end position="135"/>
    </location>
</feature>
<evidence type="ECO:0000313" key="4">
    <source>
        <dbReference type="Proteomes" id="UP000271554"/>
    </source>
</evidence>
<evidence type="ECO:0000313" key="3">
    <source>
        <dbReference type="EMBL" id="AYG85288.1"/>
    </source>
</evidence>
<reference evidence="3 4" key="1">
    <citation type="submission" date="2018-10" db="EMBL/GenBank/DDBJ databases">
        <title>Relationship between Morphology and Antimicrobial Activity in Streptomyces.</title>
        <authorList>
            <person name="Kang H.J."/>
            <person name="Kim S.B."/>
        </authorList>
    </citation>
    <scope>NUCLEOTIDE SEQUENCE [LARGE SCALE GENOMIC DNA]</scope>
    <source>
        <strain evidence="3 4">BH38</strain>
    </source>
</reference>
<dbReference type="PANTHER" id="PTHR30007">
    <property type="entry name" value="PHP DOMAIN PROTEIN"/>
    <property type="match status" value="1"/>
</dbReference>
<dbReference type="KEGG" id="shun:DWB77_07505"/>
<feature type="domain" description="Transposase IS4-like" evidence="2">
    <location>
        <begin position="15"/>
        <end position="168"/>
    </location>
</feature>
<protein>
    <recommendedName>
        <fullName evidence="2">Transposase IS4-like domain-containing protein</fullName>
    </recommendedName>
</protein>
<dbReference type="Pfam" id="PF01609">
    <property type="entry name" value="DDE_Tnp_1"/>
    <property type="match status" value="1"/>
</dbReference>
<dbReference type="GO" id="GO:0003677">
    <property type="term" value="F:DNA binding"/>
    <property type="evidence" value="ECO:0007669"/>
    <property type="project" value="InterPro"/>
</dbReference>
<keyword evidence="4" id="KW-1185">Reference proteome</keyword>
<dbReference type="AlphaFoldDB" id="A0A387HSQ7"/>
<dbReference type="InterPro" id="IPR002559">
    <property type="entry name" value="Transposase_11"/>
</dbReference>
<sequence length="314" mass="34630">MTAQTDSIKGIDWTVSVDSTINRAHQHATNTTRPEKDISAVTCQSKNQTPPTAGQVHDVQVLPLLLGDIRVPRLGRDRPRTTPDALLADKEYSSKRVHDDLAVRGIRTVIPERADQQANRKRKGRGGGRPRTLDTETYKRRNVVERSFSLLKQWRGLATCYDKLAVVYRSAALLPDKPKTDRAGARAERDSCQDSFRYLRISRLSAECPPWVLGRELGWSLRSPLTVTMRPLECIRAPLHMRRRRTPSSLAGGRPGPAGRSGNRALRTVIPRVANSHPSARKGGNLHASAAAVAVFGGCLTCLAQARNAFRGLA</sequence>
<feature type="compositionally biased region" description="Low complexity" evidence="1">
    <location>
        <begin position="247"/>
        <end position="264"/>
    </location>
</feature>
<dbReference type="EMBL" id="CP032698">
    <property type="protein sequence ID" value="AYG85288.1"/>
    <property type="molecule type" value="Genomic_DNA"/>
</dbReference>
<dbReference type="GO" id="GO:0004803">
    <property type="term" value="F:transposase activity"/>
    <property type="evidence" value="ECO:0007669"/>
    <property type="project" value="InterPro"/>
</dbReference>